<keyword evidence="2" id="KW-0442">Lipid degradation</keyword>
<dbReference type="PANTHER" id="PTHR46394">
    <property type="entry name" value="ANNEXIN"/>
    <property type="match status" value="1"/>
</dbReference>
<keyword evidence="3" id="KW-1133">Transmembrane helix</keyword>
<feature type="short sequence motif" description="GXSXG" evidence="2">
    <location>
        <begin position="92"/>
        <end position="96"/>
    </location>
</feature>
<dbReference type="GO" id="GO:0016042">
    <property type="term" value="P:lipid catabolic process"/>
    <property type="evidence" value="ECO:0007669"/>
    <property type="project" value="UniProtKB-UniRule"/>
</dbReference>
<keyword evidence="3" id="KW-0472">Membrane</keyword>
<feature type="active site" description="Nucleophile" evidence="2">
    <location>
        <position position="94"/>
    </location>
</feature>
<dbReference type="PROSITE" id="PS51635">
    <property type="entry name" value="PNPLA"/>
    <property type="match status" value="1"/>
</dbReference>
<accession>A0A561PRJ6</accession>
<organism evidence="5 6">
    <name type="scientific">Chitinophaga polysaccharea</name>
    <dbReference type="NCBI Taxonomy" id="1293035"/>
    <lineage>
        <taxon>Bacteria</taxon>
        <taxon>Pseudomonadati</taxon>
        <taxon>Bacteroidota</taxon>
        <taxon>Chitinophagia</taxon>
        <taxon>Chitinophagales</taxon>
        <taxon>Chitinophagaceae</taxon>
        <taxon>Chitinophaga</taxon>
    </lineage>
</organism>
<evidence type="ECO:0000256" key="3">
    <source>
        <dbReference type="SAM" id="Phobius"/>
    </source>
</evidence>
<feature type="transmembrane region" description="Helical" evidence="3">
    <location>
        <begin position="61"/>
        <end position="80"/>
    </location>
</feature>
<reference evidence="5 6" key="1">
    <citation type="submission" date="2019-06" db="EMBL/GenBank/DDBJ databases">
        <title>Sorghum-associated microbial communities from plants grown in Nebraska, USA.</title>
        <authorList>
            <person name="Schachtman D."/>
        </authorList>
    </citation>
    <scope>NUCLEOTIDE SEQUENCE [LARGE SCALE GENOMIC DNA]</scope>
    <source>
        <strain evidence="5 6">1209</strain>
    </source>
</reference>
<proteinExistence type="predicted"/>
<dbReference type="GO" id="GO:0016787">
    <property type="term" value="F:hydrolase activity"/>
    <property type="evidence" value="ECO:0007669"/>
    <property type="project" value="UniProtKB-UniRule"/>
</dbReference>
<dbReference type="InterPro" id="IPR002641">
    <property type="entry name" value="PNPLA_dom"/>
</dbReference>
<dbReference type="Proteomes" id="UP000320811">
    <property type="component" value="Unassembled WGS sequence"/>
</dbReference>
<protein>
    <submittedName>
        <fullName evidence="5">NTE family protein</fullName>
    </submittedName>
</protein>
<dbReference type="RefSeq" id="WP_145670715.1">
    <property type="nucleotide sequence ID" value="NZ_VIWO01000004.1"/>
</dbReference>
<feature type="short sequence motif" description="DGA/G" evidence="2">
    <location>
        <begin position="356"/>
        <end position="358"/>
    </location>
</feature>
<dbReference type="InterPro" id="IPR052580">
    <property type="entry name" value="Lipid_Hydrolase"/>
</dbReference>
<dbReference type="EMBL" id="VIWO01000004">
    <property type="protein sequence ID" value="TWF40738.1"/>
    <property type="molecule type" value="Genomic_DNA"/>
</dbReference>
<feature type="transmembrane region" description="Helical" evidence="3">
    <location>
        <begin position="184"/>
        <end position="210"/>
    </location>
</feature>
<sequence length="501" mass="55965">MPRNNSQVTAKATIAISDFTNDARVTKALDTLKHTFNPDKGGRPFIVSDVLDDAGHQYVNLVQKGGGVLGIALIGYTYVLEQMNIRFLRLAGTSAGAINTALVTVIDNKQDPKSEKVLDAVCKLNFFSFVDGHPATRWLIKKFITKDDFAGKAKRSLLWLLGTLALLITADVVLVGLSSHYTGVAVWAGLSFLLTGCCTLLIALGVSYVANLLKRLKNSGFGINPGDTFYDWIKQRLHENGVDTVQQLKDKAGACPKLTLRVENDAQYKALFGDVTFITSELVTQNKIQFPAMCNLFRTDINTMQPAGFIRASMSIPVFFESYMIKDIPATDPRIIAAWKDTFEISQPPETARFVDGGILSNFPLSIFYNNDIAVPRLPTFGIDLDDSKPEDKSQNPFNWSALGYFGRIFNTIRNYYDKDFLQKNKVYQLGVGKVDLSSDQFNWLNFFLSDKDKIDMFALGAEAACEFLTNFSWDDYKNQRRDLQQQLTTVKTPSHDNITH</sequence>
<keyword evidence="2" id="KW-0378">Hydrolase</keyword>
<keyword evidence="6" id="KW-1185">Reference proteome</keyword>
<gene>
    <name evidence="5" type="ORF">FHW36_104422</name>
</gene>
<name>A0A561PRJ6_9BACT</name>
<feature type="short sequence motif" description="GXGXXG" evidence="2">
    <location>
        <begin position="65"/>
        <end position="70"/>
    </location>
</feature>
<evidence type="ECO:0000256" key="1">
    <source>
        <dbReference type="ARBA" id="ARBA00023098"/>
    </source>
</evidence>
<dbReference type="AlphaFoldDB" id="A0A561PRJ6"/>
<keyword evidence="1 2" id="KW-0443">Lipid metabolism</keyword>
<dbReference type="PANTHER" id="PTHR46394:SF1">
    <property type="entry name" value="PNPLA DOMAIN-CONTAINING PROTEIN"/>
    <property type="match status" value="1"/>
</dbReference>
<dbReference type="SUPFAM" id="SSF52151">
    <property type="entry name" value="FabD/lysophospholipase-like"/>
    <property type="match status" value="1"/>
</dbReference>
<dbReference type="OrthoDB" id="9770965at2"/>
<feature type="domain" description="PNPLA" evidence="4">
    <location>
        <begin position="61"/>
        <end position="369"/>
    </location>
</feature>
<evidence type="ECO:0000256" key="2">
    <source>
        <dbReference type="PROSITE-ProRule" id="PRU01161"/>
    </source>
</evidence>
<keyword evidence="3" id="KW-0812">Transmembrane</keyword>
<evidence type="ECO:0000313" key="6">
    <source>
        <dbReference type="Proteomes" id="UP000320811"/>
    </source>
</evidence>
<evidence type="ECO:0000313" key="5">
    <source>
        <dbReference type="EMBL" id="TWF40738.1"/>
    </source>
</evidence>
<comment type="caution">
    <text evidence="5">The sequence shown here is derived from an EMBL/GenBank/DDBJ whole genome shotgun (WGS) entry which is preliminary data.</text>
</comment>
<dbReference type="Gene3D" id="3.40.1090.10">
    <property type="entry name" value="Cytosolic phospholipase A2 catalytic domain"/>
    <property type="match status" value="1"/>
</dbReference>
<evidence type="ECO:0000259" key="4">
    <source>
        <dbReference type="PROSITE" id="PS51635"/>
    </source>
</evidence>
<dbReference type="InterPro" id="IPR016035">
    <property type="entry name" value="Acyl_Trfase/lysoPLipase"/>
</dbReference>
<feature type="transmembrane region" description="Helical" evidence="3">
    <location>
        <begin position="157"/>
        <end position="178"/>
    </location>
</feature>
<dbReference type="Pfam" id="PF01734">
    <property type="entry name" value="Patatin"/>
    <property type="match status" value="1"/>
</dbReference>
<feature type="active site" description="Proton acceptor" evidence="2">
    <location>
        <position position="356"/>
    </location>
</feature>